<dbReference type="EMBL" id="FO203431">
    <property type="protein sequence ID" value="CCH85920.1"/>
    <property type="molecule type" value="Genomic_DNA"/>
</dbReference>
<dbReference type="HOGENOM" id="CLU_159325_1_0_11"/>
<proteinExistence type="predicted"/>
<dbReference type="Proteomes" id="UP000006461">
    <property type="component" value="Chromosome"/>
</dbReference>
<dbReference type="STRING" id="477641.MODMU_0462"/>
<gene>
    <name evidence="2" type="ordered locus">MODMU_0462</name>
</gene>
<dbReference type="Gene3D" id="1.10.10.1150">
    <property type="entry name" value="Coenzyme PQQ synthesis protein D (PqqD)"/>
    <property type="match status" value="1"/>
</dbReference>
<evidence type="ECO:0000313" key="3">
    <source>
        <dbReference type="Proteomes" id="UP000006461"/>
    </source>
</evidence>
<protein>
    <recommendedName>
        <fullName evidence="4">Coenzyme PQQ synthesis protein D (PqqD)</fullName>
    </recommendedName>
</protein>
<dbReference type="InterPro" id="IPR008792">
    <property type="entry name" value="PQQD"/>
</dbReference>
<keyword evidence="3" id="KW-1185">Reference proteome</keyword>
<sequence>MRTGAGGAQQGAEDGPVPARARREGTTMADPDTDEVLRLREGAVTWREVDGEVIVLDLRTSEYLGINEAGNLLWRALADGATTAGLAGALVERFGIDPARAEADVGAFLTEARARQLLER</sequence>
<organism evidence="2 3">
    <name type="scientific">Modestobacter italicus (strain DSM 44449 / CECT 9708 / BC 501)</name>
    <dbReference type="NCBI Taxonomy" id="2732864"/>
    <lineage>
        <taxon>Bacteria</taxon>
        <taxon>Bacillati</taxon>
        <taxon>Actinomycetota</taxon>
        <taxon>Actinomycetes</taxon>
        <taxon>Geodermatophilales</taxon>
        <taxon>Geodermatophilaceae</taxon>
        <taxon>Modestobacter</taxon>
    </lineage>
</organism>
<evidence type="ECO:0000256" key="1">
    <source>
        <dbReference type="SAM" id="MobiDB-lite"/>
    </source>
</evidence>
<evidence type="ECO:0000313" key="2">
    <source>
        <dbReference type="EMBL" id="CCH85920.1"/>
    </source>
</evidence>
<dbReference type="KEGG" id="mmar:MODMU_0462"/>
<dbReference type="Pfam" id="PF05402">
    <property type="entry name" value="PqqD"/>
    <property type="match status" value="1"/>
</dbReference>
<dbReference type="AlphaFoldDB" id="I4ERA7"/>
<dbReference type="OMA" id="WPLMVEG"/>
<feature type="region of interest" description="Disordered" evidence="1">
    <location>
        <begin position="1"/>
        <end position="31"/>
    </location>
</feature>
<name>I4ERA7_MODI5</name>
<reference evidence="2 3" key="1">
    <citation type="journal article" date="2012" name="J. Bacteriol.">
        <title>Genome Sequence of Radiation-Resistant Modestobacter marinus Strain BC501, a Representative Actinobacterium That Thrives on Calcareous Stone Surfaces.</title>
        <authorList>
            <person name="Normand P."/>
            <person name="Gury J."/>
            <person name="Pujic P."/>
            <person name="Chouaia B."/>
            <person name="Crotti E."/>
            <person name="Brusetti L."/>
            <person name="Daffonchio D."/>
            <person name="Vacherie B."/>
            <person name="Barbe V."/>
            <person name="Medigue C."/>
            <person name="Calteau A."/>
            <person name="Ghodhbane-Gtari F."/>
            <person name="Essoussi I."/>
            <person name="Nouioui I."/>
            <person name="Abbassi-Ghozzi I."/>
            <person name="Gtari M."/>
        </authorList>
    </citation>
    <scope>NUCLEOTIDE SEQUENCE [LARGE SCALE GENOMIC DNA]</scope>
    <source>
        <strain evidence="3">BC 501</strain>
    </source>
</reference>
<evidence type="ECO:0008006" key="4">
    <source>
        <dbReference type="Google" id="ProtNLM"/>
    </source>
</evidence>
<dbReference type="OrthoDB" id="3830900at2"/>
<accession>I4ERA7</accession>
<dbReference type="eggNOG" id="ENOG5033BC0">
    <property type="taxonomic scope" value="Bacteria"/>
</dbReference>
<dbReference type="InterPro" id="IPR041881">
    <property type="entry name" value="PqqD_sf"/>
</dbReference>